<gene>
    <name evidence="1" type="ORF">CLV89_105224</name>
</gene>
<dbReference type="RefSeq" id="WP_106163683.1">
    <property type="nucleotide sequence ID" value="NZ_PVUF01000005.1"/>
</dbReference>
<organism evidence="1 2">
    <name type="scientific">Tritonibacter scottomollicae</name>
    <name type="common">Epibacterium scottomollicae</name>
    <dbReference type="NCBI Taxonomy" id="483013"/>
    <lineage>
        <taxon>Bacteria</taxon>
        <taxon>Pseudomonadati</taxon>
        <taxon>Pseudomonadota</taxon>
        <taxon>Alphaproteobacteria</taxon>
        <taxon>Rhodobacterales</taxon>
        <taxon>Paracoccaceae</taxon>
        <taxon>Tritonibacter</taxon>
    </lineage>
</organism>
<dbReference type="OrthoDB" id="7365617at2"/>
<evidence type="ECO:0000313" key="1">
    <source>
        <dbReference type="EMBL" id="PRZ47999.1"/>
    </source>
</evidence>
<proteinExistence type="predicted"/>
<dbReference type="InterPro" id="IPR027417">
    <property type="entry name" value="P-loop_NTPase"/>
</dbReference>
<reference evidence="1 2" key="1">
    <citation type="submission" date="2018-03" db="EMBL/GenBank/DDBJ databases">
        <title>Genomic Encyclopedia of Archaeal and Bacterial Type Strains, Phase II (KMG-II): from individual species to whole genera.</title>
        <authorList>
            <person name="Goeker M."/>
        </authorList>
    </citation>
    <scope>NUCLEOTIDE SEQUENCE [LARGE SCALE GENOMIC DNA]</scope>
    <source>
        <strain evidence="1 2">DSM 25328</strain>
    </source>
</reference>
<dbReference type="Proteomes" id="UP000237718">
    <property type="component" value="Unassembled WGS sequence"/>
</dbReference>
<protein>
    <submittedName>
        <fullName evidence="1">Uncharacterized protein DUF87</fullName>
    </submittedName>
</protein>
<dbReference type="SUPFAM" id="SSF52540">
    <property type="entry name" value="P-loop containing nucleoside triphosphate hydrolases"/>
    <property type="match status" value="1"/>
</dbReference>
<dbReference type="Gene3D" id="3.40.50.300">
    <property type="entry name" value="P-loop containing nucleotide triphosphate hydrolases"/>
    <property type="match status" value="1"/>
</dbReference>
<dbReference type="AlphaFoldDB" id="A0A2T1AHD1"/>
<name>A0A2T1AHD1_TRISK</name>
<dbReference type="EMBL" id="PVUF01000005">
    <property type="protein sequence ID" value="PRZ47999.1"/>
    <property type="molecule type" value="Genomic_DNA"/>
</dbReference>
<evidence type="ECO:0000313" key="2">
    <source>
        <dbReference type="Proteomes" id="UP000237718"/>
    </source>
</evidence>
<sequence length="226" mass="24553">MSATSNAGRVGVWGRSGSGKSSYVKRMLKGRSRLVVFDPLAEYGEALRIPTVEHRASNSLDEVRQAMVANWQGFRVAYVPPAGREAAALSALCKLLMAAQKPFKDGKRGAKMMTLVVEEMNLSFPVAGGAQKCPGFADVCSRGRHFGIEIIGVSQRIAEVATRFRNNCTETVVLAQKGPRDIDAAAQELGADRAAVTGLANLDYIHERHGVLKRGKITFPKRKVRQ</sequence>
<comment type="caution">
    <text evidence="1">The sequence shown here is derived from an EMBL/GenBank/DDBJ whole genome shotgun (WGS) entry which is preliminary data.</text>
</comment>
<accession>A0A2T1AHD1</accession>